<evidence type="ECO:0000313" key="3">
    <source>
        <dbReference type="Proteomes" id="UP000799770"/>
    </source>
</evidence>
<name>A0A6A5ZAC1_9PLEO</name>
<dbReference type="PANTHER" id="PTHR35394">
    <property type="entry name" value="DUF3176 DOMAIN-CONTAINING PROTEIN"/>
    <property type="match status" value="1"/>
</dbReference>
<protein>
    <submittedName>
        <fullName evidence="2">Uncharacterized protein</fullName>
    </submittedName>
</protein>
<keyword evidence="1" id="KW-1133">Transmembrane helix</keyword>
<dbReference type="InterPro" id="IPR021514">
    <property type="entry name" value="DUF3176"/>
</dbReference>
<keyword evidence="1" id="KW-0812">Transmembrane</keyword>
<keyword evidence="1" id="KW-0472">Membrane</keyword>
<sequence>MVASRADCNNNVCVATFASIIGVLRHYNGRPLDDLGLPNGLTLNGIVAALSTLNRVCLMVPVGTALSQETLLWFSPASAGIRHSRLRDLDVSDSASRGSWGALKLLLSVRNRRFIAFLGALTTVLSLAFGTFVQQLLSSQPVNITSLHSSLLPGNTPRSETWNSSKGAGSEANMEPLLDMKAAVLNGMLTQGITPLMPNCPSGNCT</sequence>
<dbReference type="OrthoDB" id="5376804at2759"/>
<keyword evidence="3" id="KW-1185">Reference proteome</keyword>
<evidence type="ECO:0000256" key="1">
    <source>
        <dbReference type="SAM" id="Phobius"/>
    </source>
</evidence>
<dbReference type="Proteomes" id="UP000799770">
    <property type="component" value="Unassembled WGS sequence"/>
</dbReference>
<reference evidence="2" key="1">
    <citation type="journal article" date="2020" name="Stud. Mycol.">
        <title>101 Dothideomycetes genomes: a test case for predicting lifestyles and emergence of pathogens.</title>
        <authorList>
            <person name="Haridas S."/>
            <person name="Albert R."/>
            <person name="Binder M."/>
            <person name="Bloem J."/>
            <person name="Labutti K."/>
            <person name="Salamov A."/>
            <person name="Andreopoulos B."/>
            <person name="Baker S."/>
            <person name="Barry K."/>
            <person name="Bills G."/>
            <person name="Bluhm B."/>
            <person name="Cannon C."/>
            <person name="Castanera R."/>
            <person name="Culley D."/>
            <person name="Daum C."/>
            <person name="Ezra D."/>
            <person name="Gonzalez J."/>
            <person name="Henrissat B."/>
            <person name="Kuo A."/>
            <person name="Liang C."/>
            <person name="Lipzen A."/>
            <person name="Lutzoni F."/>
            <person name="Magnuson J."/>
            <person name="Mondo S."/>
            <person name="Nolan M."/>
            <person name="Ohm R."/>
            <person name="Pangilinan J."/>
            <person name="Park H.-J."/>
            <person name="Ramirez L."/>
            <person name="Alfaro M."/>
            <person name="Sun H."/>
            <person name="Tritt A."/>
            <person name="Yoshinaga Y."/>
            <person name="Zwiers L.-H."/>
            <person name="Turgeon B."/>
            <person name="Goodwin S."/>
            <person name="Spatafora J."/>
            <person name="Crous P."/>
            <person name="Grigoriev I."/>
        </authorList>
    </citation>
    <scope>NUCLEOTIDE SEQUENCE</scope>
    <source>
        <strain evidence="2">CBS 627.86</strain>
    </source>
</reference>
<feature type="transmembrane region" description="Helical" evidence="1">
    <location>
        <begin position="114"/>
        <end position="133"/>
    </location>
</feature>
<proteinExistence type="predicted"/>
<gene>
    <name evidence="2" type="ORF">BDV96DRAFT_45593</name>
</gene>
<organism evidence="2 3">
    <name type="scientific">Lophiotrema nucula</name>
    <dbReference type="NCBI Taxonomy" id="690887"/>
    <lineage>
        <taxon>Eukaryota</taxon>
        <taxon>Fungi</taxon>
        <taxon>Dikarya</taxon>
        <taxon>Ascomycota</taxon>
        <taxon>Pezizomycotina</taxon>
        <taxon>Dothideomycetes</taxon>
        <taxon>Pleosporomycetidae</taxon>
        <taxon>Pleosporales</taxon>
        <taxon>Lophiotremataceae</taxon>
        <taxon>Lophiotrema</taxon>
    </lineage>
</organism>
<evidence type="ECO:0000313" key="2">
    <source>
        <dbReference type="EMBL" id="KAF2116215.1"/>
    </source>
</evidence>
<accession>A0A6A5ZAC1</accession>
<dbReference type="AlphaFoldDB" id="A0A6A5ZAC1"/>
<dbReference type="PANTHER" id="PTHR35394:SF5">
    <property type="entry name" value="DUF3176 DOMAIN-CONTAINING PROTEIN"/>
    <property type="match status" value="1"/>
</dbReference>
<dbReference type="Pfam" id="PF11374">
    <property type="entry name" value="DUF3176"/>
    <property type="match status" value="1"/>
</dbReference>
<dbReference type="EMBL" id="ML977321">
    <property type="protein sequence ID" value="KAF2116215.1"/>
    <property type="molecule type" value="Genomic_DNA"/>
</dbReference>